<dbReference type="PANTHER" id="PTHR11839:SF18">
    <property type="entry name" value="NUDIX HYDROLASE DOMAIN-CONTAINING PROTEIN"/>
    <property type="match status" value="1"/>
</dbReference>
<gene>
    <name evidence="5" type="ORF">SAMN02744124_01006</name>
</gene>
<evidence type="ECO:0000256" key="2">
    <source>
        <dbReference type="ARBA" id="ARBA00022801"/>
    </source>
</evidence>
<protein>
    <submittedName>
        <fullName evidence="5">ADP-ribose pyrophosphatase</fullName>
    </submittedName>
</protein>
<keyword evidence="2 3" id="KW-0378">Hydrolase</keyword>
<proteinExistence type="inferred from homology"/>
<dbReference type="Pfam" id="PF00293">
    <property type="entry name" value="NUDIX"/>
    <property type="match status" value="1"/>
</dbReference>
<organism evidence="5 6">
    <name type="scientific">Paenibacillus barengoltzii J12</name>
    <dbReference type="NCBI Taxonomy" id="935846"/>
    <lineage>
        <taxon>Bacteria</taxon>
        <taxon>Bacillati</taxon>
        <taxon>Bacillota</taxon>
        <taxon>Bacilli</taxon>
        <taxon>Bacillales</taxon>
        <taxon>Paenibacillaceae</taxon>
        <taxon>Paenibacillus</taxon>
    </lineage>
</organism>
<comment type="cofactor">
    <cofactor evidence="1">
        <name>Mg(2+)</name>
        <dbReference type="ChEBI" id="CHEBI:18420"/>
    </cofactor>
</comment>
<comment type="similarity">
    <text evidence="3">Belongs to the Nudix hydrolase family.</text>
</comment>
<evidence type="ECO:0000259" key="4">
    <source>
        <dbReference type="PROSITE" id="PS51462"/>
    </source>
</evidence>
<comment type="caution">
    <text evidence="5">The sequence shown here is derived from an EMBL/GenBank/DDBJ whole genome shotgun (WGS) entry which is preliminary data.</text>
</comment>
<keyword evidence="6" id="KW-1185">Reference proteome</keyword>
<dbReference type="Proteomes" id="UP000192939">
    <property type="component" value="Unassembled WGS sequence"/>
</dbReference>
<dbReference type="PROSITE" id="PS51462">
    <property type="entry name" value="NUDIX"/>
    <property type="match status" value="1"/>
</dbReference>
<sequence length="188" mass="20799">MAANDKLKETTVSTESIFQGRVISLQLDTVKLPDGTTATREIVKHPGAVAVLAVHEGRLLLVDQYRQAMGRCELEIPAGKLEPGEDPAEAAVRELQEETGYRCDKLIHLHSFYTSPGFADEIIHLYLAEQLSPGEMSLDADEFLEVQEVTLEEALDLISEGRIADAKTILAVYIWQLKVVREQAGARL</sequence>
<feature type="domain" description="Nudix hydrolase" evidence="4">
    <location>
        <begin position="43"/>
        <end position="178"/>
    </location>
</feature>
<accession>A0ABY1LUA4</accession>
<dbReference type="InterPro" id="IPR020084">
    <property type="entry name" value="NUDIX_hydrolase_CS"/>
</dbReference>
<dbReference type="EMBL" id="FXAE01000006">
    <property type="protein sequence ID" value="SMF04855.1"/>
    <property type="molecule type" value="Genomic_DNA"/>
</dbReference>
<dbReference type="InterPro" id="IPR020476">
    <property type="entry name" value="Nudix_hydrolase"/>
</dbReference>
<evidence type="ECO:0000256" key="3">
    <source>
        <dbReference type="RuleBase" id="RU003476"/>
    </source>
</evidence>
<dbReference type="PRINTS" id="PR00502">
    <property type="entry name" value="NUDIXFAMILY"/>
</dbReference>
<dbReference type="SUPFAM" id="SSF55811">
    <property type="entry name" value="Nudix"/>
    <property type="match status" value="1"/>
</dbReference>
<reference evidence="5 6" key="1">
    <citation type="submission" date="2017-04" db="EMBL/GenBank/DDBJ databases">
        <authorList>
            <person name="Varghese N."/>
            <person name="Submissions S."/>
        </authorList>
    </citation>
    <scope>NUCLEOTIDE SEQUENCE [LARGE SCALE GENOMIC DNA]</scope>
    <source>
        <strain evidence="5 6">J12</strain>
    </source>
</reference>
<evidence type="ECO:0000313" key="5">
    <source>
        <dbReference type="EMBL" id="SMF04855.1"/>
    </source>
</evidence>
<evidence type="ECO:0000313" key="6">
    <source>
        <dbReference type="Proteomes" id="UP000192939"/>
    </source>
</evidence>
<evidence type="ECO:0000256" key="1">
    <source>
        <dbReference type="ARBA" id="ARBA00001946"/>
    </source>
</evidence>
<dbReference type="InterPro" id="IPR000086">
    <property type="entry name" value="NUDIX_hydrolase_dom"/>
</dbReference>
<dbReference type="PROSITE" id="PS00893">
    <property type="entry name" value="NUDIX_BOX"/>
    <property type="match status" value="1"/>
</dbReference>
<dbReference type="CDD" id="cd03424">
    <property type="entry name" value="NUDIX_ADPRase_Nudt5_UGPPase_Nudt14"/>
    <property type="match status" value="1"/>
</dbReference>
<dbReference type="PANTHER" id="PTHR11839">
    <property type="entry name" value="UDP/ADP-SUGAR PYROPHOSPHATASE"/>
    <property type="match status" value="1"/>
</dbReference>
<dbReference type="RefSeq" id="WP_084628835.1">
    <property type="nucleotide sequence ID" value="NZ_FXAE01000006.1"/>
</dbReference>
<dbReference type="Gene3D" id="3.90.79.10">
    <property type="entry name" value="Nucleoside Triphosphate Pyrophosphohydrolase"/>
    <property type="match status" value="1"/>
</dbReference>
<name>A0ABY1LUA4_9BACL</name>
<dbReference type="InterPro" id="IPR015797">
    <property type="entry name" value="NUDIX_hydrolase-like_dom_sf"/>
</dbReference>